<dbReference type="Gene3D" id="3.40.190.80">
    <property type="match status" value="1"/>
</dbReference>
<organism evidence="11 12">
    <name type="scientific">Naganishia liquefaciens</name>
    <dbReference type="NCBI Taxonomy" id="104408"/>
    <lineage>
        <taxon>Eukaryota</taxon>
        <taxon>Fungi</taxon>
        <taxon>Dikarya</taxon>
        <taxon>Basidiomycota</taxon>
        <taxon>Agaricomycotina</taxon>
        <taxon>Tremellomycetes</taxon>
        <taxon>Filobasidiales</taxon>
        <taxon>Filobasidiaceae</taxon>
        <taxon>Naganishia</taxon>
    </lineage>
</organism>
<dbReference type="PANTHER" id="PTHR43200:SF6">
    <property type="entry name" value="3'(2'),5'-BISPHOSPHATE NUCLEOTIDASE"/>
    <property type="match status" value="1"/>
</dbReference>
<comment type="catalytic activity">
    <reaction evidence="8">
        <text>adenosine 3',5'-bisphosphate + H2O = AMP + phosphate</text>
        <dbReference type="Rhea" id="RHEA:10040"/>
        <dbReference type="ChEBI" id="CHEBI:15377"/>
        <dbReference type="ChEBI" id="CHEBI:43474"/>
        <dbReference type="ChEBI" id="CHEBI:58343"/>
        <dbReference type="ChEBI" id="CHEBI:456215"/>
        <dbReference type="EC" id="3.1.3.7"/>
    </reaction>
    <physiologicalReaction direction="left-to-right" evidence="8">
        <dbReference type="Rhea" id="RHEA:10041"/>
    </physiologicalReaction>
</comment>
<dbReference type="Proteomes" id="UP000620104">
    <property type="component" value="Unassembled WGS sequence"/>
</dbReference>
<reference evidence="11" key="1">
    <citation type="submission" date="2020-07" db="EMBL/GenBank/DDBJ databases">
        <title>Draft Genome Sequence of a Deep-Sea Yeast, Naganishia (Cryptococcus) liquefaciens strain N6.</title>
        <authorList>
            <person name="Han Y.W."/>
            <person name="Kajitani R."/>
            <person name="Morimoto H."/>
            <person name="Parhat M."/>
            <person name="Tsubouchi H."/>
            <person name="Bakenova O."/>
            <person name="Ogata M."/>
            <person name="Argunhan B."/>
            <person name="Aoki R."/>
            <person name="Kajiwara S."/>
            <person name="Itoh T."/>
            <person name="Iwasaki H."/>
        </authorList>
    </citation>
    <scope>NUCLEOTIDE SEQUENCE</scope>
    <source>
        <strain evidence="11">N6</strain>
    </source>
</reference>
<dbReference type="Gene3D" id="3.30.540.10">
    <property type="entry name" value="Fructose-1,6-Bisphosphatase, subunit A, domain 1"/>
    <property type="match status" value="1"/>
</dbReference>
<feature type="binding site" evidence="10">
    <location>
        <position position="108"/>
    </location>
    <ligand>
        <name>Mg(2+)</name>
        <dbReference type="ChEBI" id="CHEBI:18420"/>
        <label>1</label>
        <note>catalytic</note>
    </ligand>
</feature>
<dbReference type="EMBL" id="BLZA01000023">
    <property type="protein sequence ID" value="GHJ87874.1"/>
    <property type="molecule type" value="Genomic_DNA"/>
</dbReference>
<dbReference type="PROSITE" id="PS00630">
    <property type="entry name" value="IMP_2"/>
    <property type="match status" value="1"/>
</dbReference>
<feature type="binding site" evidence="10">
    <location>
        <position position="177"/>
    </location>
    <ligand>
        <name>Mg(2+)</name>
        <dbReference type="ChEBI" id="CHEBI:18420"/>
        <label>1</label>
        <note>catalytic</note>
    </ligand>
</feature>
<keyword evidence="5" id="KW-0378">Hydrolase</keyword>
<dbReference type="GO" id="GO:0000103">
    <property type="term" value="P:sulfate assimilation"/>
    <property type="evidence" value="ECO:0007669"/>
    <property type="project" value="TreeGrafter"/>
</dbReference>
<name>A0A8H3TX96_9TREE</name>
<dbReference type="GO" id="GO:0046854">
    <property type="term" value="P:phosphatidylinositol phosphate biosynthetic process"/>
    <property type="evidence" value="ECO:0007669"/>
    <property type="project" value="InterPro"/>
</dbReference>
<dbReference type="NCBIfam" id="TIGR01330">
    <property type="entry name" value="bisphos_HAL2"/>
    <property type="match status" value="1"/>
</dbReference>
<accession>A0A8H3TX96</accession>
<feature type="binding site" evidence="10">
    <location>
        <position position="325"/>
    </location>
    <ligand>
        <name>Mg(2+)</name>
        <dbReference type="ChEBI" id="CHEBI:18420"/>
        <label>1</label>
        <note>catalytic</note>
    </ligand>
</feature>
<proteinExistence type="inferred from homology"/>
<dbReference type="OrthoDB" id="411145at2759"/>
<comment type="catalytic activity">
    <reaction evidence="7">
        <text>adenosine 2',5'-bisphosphate + H2O = AMP + phosphate</text>
        <dbReference type="Rhea" id="RHEA:77643"/>
        <dbReference type="ChEBI" id="CHEBI:15377"/>
        <dbReference type="ChEBI" id="CHEBI:43474"/>
        <dbReference type="ChEBI" id="CHEBI:194156"/>
        <dbReference type="ChEBI" id="CHEBI:456215"/>
        <dbReference type="EC" id="3.1.3.7"/>
    </reaction>
    <physiologicalReaction direction="left-to-right" evidence="7">
        <dbReference type="Rhea" id="RHEA:77644"/>
    </physiologicalReaction>
</comment>
<keyword evidence="6 10" id="KW-0460">Magnesium</keyword>
<dbReference type="PANTHER" id="PTHR43200">
    <property type="entry name" value="PHOSPHATASE"/>
    <property type="match status" value="1"/>
</dbReference>
<dbReference type="GO" id="GO:0008441">
    <property type="term" value="F:3'(2'),5'-bisphosphate nucleotidase activity"/>
    <property type="evidence" value="ECO:0007669"/>
    <property type="project" value="UniProtKB-EC"/>
</dbReference>
<evidence type="ECO:0000256" key="2">
    <source>
        <dbReference type="ARBA" id="ARBA00009759"/>
    </source>
</evidence>
<dbReference type="GO" id="GO:0046872">
    <property type="term" value="F:metal ion binding"/>
    <property type="evidence" value="ECO:0007669"/>
    <property type="project" value="UniProtKB-KW"/>
</dbReference>
<dbReference type="InterPro" id="IPR020550">
    <property type="entry name" value="Inositol_monophosphatase_CS"/>
</dbReference>
<evidence type="ECO:0000256" key="4">
    <source>
        <dbReference type="ARBA" id="ARBA00022723"/>
    </source>
</evidence>
<comment type="cofactor">
    <cofactor evidence="1 10">
        <name>Mg(2+)</name>
        <dbReference type="ChEBI" id="CHEBI:18420"/>
    </cofactor>
</comment>
<dbReference type="EC" id="3.1.3.7" evidence="3"/>
<comment type="catalytic activity">
    <reaction evidence="9">
        <text>3'-phosphoadenylyl sulfate + H2O = adenosine 5'-phosphosulfate + phosphate</text>
        <dbReference type="Rhea" id="RHEA:77639"/>
        <dbReference type="ChEBI" id="CHEBI:15377"/>
        <dbReference type="ChEBI" id="CHEBI:43474"/>
        <dbReference type="ChEBI" id="CHEBI:58243"/>
        <dbReference type="ChEBI" id="CHEBI:58339"/>
        <dbReference type="EC" id="3.1.3.7"/>
    </reaction>
    <physiologicalReaction direction="left-to-right" evidence="9">
        <dbReference type="Rhea" id="RHEA:77640"/>
    </physiologicalReaction>
</comment>
<evidence type="ECO:0000313" key="11">
    <source>
        <dbReference type="EMBL" id="GHJ87874.1"/>
    </source>
</evidence>
<dbReference type="InterPro" id="IPR006239">
    <property type="entry name" value="DPNP"/>
</dbReference>
<evidence type="ECO:0000256" key="10">
    <source>
        <dbReference type="PIRSR" id="PIRSR600760-2"/>
    </source>
</evidence>
<sequence>MGQSSSTSLRRSHLTLKRALQKSLESNSLTIMASQKLPISTMTKEAQMAVQAVIRACHLTKSVQNTLTVDESVTKPDKSPVTVGDLAAQSLISLHLLEAFPEDKIVGEEDTTELRQNEVLRNKVVQLVNEGFAKGRAEEGAWAEGKTWSEEEILSAIDAGSDAGGSKGRLWTIDPIDGTLGFLRKEQYAVCLALIVDGQVELGLLACPNLGTNSFDDANKGVLFLARKGEGSWSRPIDESTYKKLSLPASIPSSSIRFLESVESSHSAHGIQAKIGSLLGVPDNTSLRMDSQAKYGCLGRGEGGAYLRIPTKYMGGKVYEEKIWDHASGSLLIAESGGICTDMHGKPLDFSKGRTLKDNDGVVAAGKDMHPKVLDAVKQAVAEAQAGKL</sequence>
<evidence type="ECO:0000256" key="5">
    <source>
        <dbReference type="ARBA" id="ARBA00022801"/>
    </source>
</evidence>
<evidence type="ECO:0000256" key="7">
    <source>
        <dbReference type="ARBA" id="ARBA00044466"/>
    </source>
</evidence>
<dbReference type="InterPro" id="IPR051090">
    <property type="entry name" value="Inositol_monoP_superfamily"/>
</dbReference>
<protein>
    <recommendedName>
        <fullName evidence="3">3'(2'),5'-bisphosphate nucleotidase</fullName>
        <ecNumber evidence="3">3.1.3.7</ecNumber>
    </recommendedName>
</protein>
<comment type="caution">
    <text evidence="11">The sequence shown here is derived from an EMBL/GenBank/DDBJ whole genome shotgun (WGS) entry which is preliminary data.</text>
</comment>
<gene>
    <name evidence="11" type="ORF">NliqN6_4276</name>
</gene>
<dbReference type="PRINTS" id="PR00377">
    <property type="entry name" value="IMPHPHTASES"/>
</dbReference>
<evidence type="ECO:0000256" key="8">
    <source>
        <dbReference type="ARBA" id="ARBA00044479"/>
    </source>
</evidence>
<dbReference type="SUPFAM" id="SSF56655">
    <property type="entry name" value="Carbohydrate phosphatase"/>
    <property type="match status" value="1"/>
</dbReference>
<dbReference type="PROSITE" id="PS00629">
    <property type="entry name" value="IMP_1"/>
    <property type="match status" value="1"/>
</dbReference>
<dbReference type="Pfam" id="PF00459">
    <property type="entry name" value="Inositol_P"/>
    <property type="match status" value="1"/>
</dbReference>
<dbReference type="CDD" id="cd01517">
    <property type="entry name" value="PAP_phosphatase"/>
    <property type="match status" value="1"/>
</dbReference>
<dbReference type="InterPro" id="IPR020583">
    <property type="entry name" value="Inositol_monoP_metal-BS"/>
</dbReference>
<comment type="similarity">
    <text evidence="2">Belongs to the inositol monophosphatase superfamily.</text>
</comment>
<dbReference type="InterPro" id="IPR000760">
    <property type="entry name" value="Inositol_monophosphatase-like"/>
</dbReference>
<evidence type="ECO:0000313" key="12">
    <source>
        <dbReference type="Proteomes" id="UP000620104"/>
    </source>
</evidence>
<dbReference type="AlphaFoldDB" id="A0A8H3TX96"/>
<evidence type="ECO:0000256" key="1">
    <source>
        <dbReference type="ARBA" id="ARBA00001946"/>
    </source>
</evidence>
<feature type="binding site" evidence="10">
    <location>
        <position position="176"/>
    </location>
    <ligand>
        <name>Mg(2+)</name>
        <dbReference type="ChEBI" id="CHEBI:18420"/>
        <label>1</label>
        <note>catalytic</note>
    </ligand>
</feature>
<evidence type="ECO:0000256" key="9">
    <source>
        <dbReference type="ARBA" id="ARBA00044484"/>
    </source>
</evidence>
<evidence type="ECO:0000256" key="3">
    <source>
        <dbReference type="ARBA" id="ARBA00012633"/>
    </source>
</evidence>
<keyword evidence="12" id="KW-1185">Reference proteome</keyword>
<feature type="binding site" evidence="10">
    <location>
        <position position="174"/>
    </location>
    <ligand>
        <name>Mg(2+)</name>
        <dbReference type="ChEBI" id="CHEBI:18420"/>
        <label>1</label>
        <note>catalytic</note>
    </ligand>
</feature>
<evidence type="ECO:0000256" key="6">
    <source>
        <dbReference type="ARBA" id="ARBA00022842"/>
    </source>
</evidence>
<keyword evidence="4 10" id="KW-0479">Metal-binding</keyword>